<evidence type="ECO:0000313" key="3">
    <source>
        <dbReference type="Proteomes" id="UP001152795"/>
    </source>
</evidence>
<comment type="caution">
    <text evidence="2">The sequence shown here is derived from an EMBL/GenBank/DDBJ whole genome shotgun (WGS) entry which is preliminary data.</text>
</comment>
<dbReference type="SUPFAM" id="SSF56672">
    <property type="entry name" value="DNA/RNA polymerases"/>
    <property type="match status" value="1"/>
</dbReference>
<dbReference type="PANTHER" id="PTHR11439:SF463">
    <property type="entry name" value="REVERSE TRANSCRIPTASE TY1_COPIA-TYPE DOMAIN-CONTAINING PROTEIN"/>
    <property type="match status" value="1"/>
</dbReference>
<accession>A0A7D9IKN4</accession>
<dbReference type="AlphaFoldDB" id="A0A7D9IKN4"/>
<dbReference type="OrthoDB" id="413361at2759"/>
<dbReference type="InterPro" id="IPR043502">
    <property type="entry name" value="DNA/RNA_pol_sf"/>
</dbReference>
<feature type="region of interest" description="Disordered" evidence="1">
    <location>
        <begin position="79"/>
        <end position="140"/>
    </location>
</feature>
<evidence type="ECO:0000313" key="2">
    <source>
        <dbReference type="EMBL" id="CAB4007653.1"/>
    </source>
</evidence>
<dbReference type="Proteomes" id="UP001152795">
    <property type="component" value="Unassembled WGS sequence"/>
</dbReference>
<dbReference type="InterPro" id="IPR013103">
    <property type="entry name" value="RVT_2"/>
</dbReference>
<feature type="compositionally biased region" description="Basic and acidic residues" evidence="1">
    <location>
        <begin position="92"/>
        <end position="140"/>
    </location>
</feature>
<reference evidence="2" key="1">
    <citation type="submission" date="2020-04" db="EMBL/GenBank/DDBJ databases">
        <authorList>
            <person name="Alioto T."/>
            <person name="Alioto T."/>
            <person name="Gomez Garrido J."/>
        </authorList>
    </citation>
    <scope>NUCLEOTIDE SEQUENCE</scope>
    <source>
        <strain evidence="2">A484AB</strain>
    </source>
</reference>
<evidence type="ECO:0000256" key="1">
    <source>
        <dbReference type="SAM" id="MobiDB-lite"/>
    </source>
</evidence>
<keyword evidence="3" id="KW-1185">Reference proteome</keyword>
<name>A0A7D9IKN4_PARCT</name>
<organism evidence="2 3">
    <name type="scientific">Paramuricea clavata</name>
    <name type="common">Red gorgonian</name>
    <name type="synonym">Violescent sea-whip</name>
    <dbReference type="NCBI Taxonomy" id="317549"/>
    <lineage>
        <taxon>Eukaryota</taxon>
        <taxon>Metazoa</taxon>
        <taxon>Cnidaria</taxon>
        <taxon>Anthozoa</taxon>
        <taxon>Octocorallia</taxon>
        <taxon>Malacalcyonacea</taxon>
        <taxon>Plexauridae</taxon>
        <taxon>Paramuricea</taxon>
    </lineage>
</organism>
<dbReference type="EMBL" id="CACRXK020005866">
    <property type="protein sequence ID" value="CAB4007653.1"/>
    <property type="molecule type" value="Genomic_DNA"/>
</dbReference>
<sequence length="444" mass="51061">MIHNPGLDTKFWAEAVCTAVIVRNRCPTVEVDNMTQYECFNGKKPDVPNFKVFGCKACLDVLFDEDEFIQQKKFMKIGNLNDSAPDDQEEPQENKPSAEHVILRDRDTIDHGERTEETSNCRETEVEQQPRRSTRKLEPPDRHDVLITSNWWQNNVACINNKEQWKQALDNECSAHIKNNSWTLGNLPEGGNAIDCRWVFKVKYNGDWSVERHKARLDAKGYSQEPGLDYDETFSPVAKYTSILSLVGIANQLDLEVHQMDVSTAFLNGELEEEICMKQPERYVKERLEHWTAAKRILRYMKGTIDYGITFDGNKQTEVQLNGYVDADWRSNPNGRKSQSGYLFTLCGRVISWASKKQSVVALSSTEAEYDAASLACQEAVWLRVLHENISFVQNKPTMIKEDNRGAITLSKNPKYHPRTKHLADLLTKPLGKTMFQRFRELME</sequence>
<dbReference type="CDD" id="cd09272">
    <property type="entry name" value="RNase_HI_RT_Ty1"/>
    <property type="match status" value="1"/>
</dbReference>
<dbReference type="PANTHER" id="PTHR11439">
    <property type="entry name" value="GAG-POL-RELATED RETROTRANSPOSON"/>
    <property type="match status" value="1"/>
</dbReference>
<feature type="non-terminal residue" evidence="2">
    <location>
        <position position="1"/>
    </location>
</feature>
<protein>
    <submittedName>
        <fullName evidence="2">Uncharacterized protein</fullName>
    </submittedName>
</protein>
<proteinExistence type="predicted"/>
<gene>
    <name evidence="2" type="ORF">PACLA_8A044427</name>
</gene>
<dbReference type="Pfam" id="PF07727">
    <property type="entry name" value="RVT_2"/>
    <property type="match status" value="1"/>
</dbReference>